<dbReference type="PIRSF" id="PIRSF026622">
    <property type="entry name" value="Proteas_026622"/>
    <property type="match status" value="1"/>
</dbReference>
<feature type="transmembrane region" description="Helical" evidence="1">
    <location>
        <begin position="65"/>
        <end position="84"/>
    </location>
</feature>
<dbReference type="EMBL" id="VFOQ01000001">
    <property type="protein sequence ID" value="TQL61671.1"/>
    <property type="molecule type" value="Genomic_DNA"/>
</dbReference>
<accession>A0A542ZMU1</accession>
<dbReference type="GO" id="GO:0004175">
    <property type="term" value="F:endopeptidase activity"/>
    <property type="evidence" value="ECO:0007669"/>
    <property type="project" value="UniProtKB-ARBA"/>
</dbReference>
<dbReference type="RefSeq" id="WP_141789420.1">
    <property type="nucleotide sequence ID" value="NZ_BAAAKX010000018.1"/>
</dbReference>
<feature type="transmembrane region" description="Helical" evidence="1">
    <location>
        <begin position="33"/>
        <end position="53"/>
    </location>
</feature>
<dbReference type="Pfam" id="PF02517">
    <property type="entry name" value="Rce1-like"/>
    <property type="match status" value="1"/>
</dbReference>
<reference evidence="3 4" key="1">
    <citation type="submission" date="2019-06" db="EMBL/GenBank/DDBJ databases">
        <title>Sequencing the genomes of 1000 actinobacteria strains.</title>
        <authorList>
            <person name="Klenk H.-P."/>
        </authorList>
    </citation>
    <scope>NUCLEOTIDE SEQUENCE [LARGE SCALE GENOMIC DNA]</scope>
    <source>
        <strain evidence="3 4">DSM 18082</strain>
    </source>
</reference>
<keyword evidence="1" id="KW-1133">Transmembrane helix</keyword>
<evidence type="ECO:0000259" key="2">
    <source>
        <dbReference type="Pfam" id="PF02517"/>
    </source>
</evidence>
<keyword evidence="4" id="KW-1185">Reference proteome</keyword>
<evidence type="ECO:0000313" key="4">
    <source>
        <dbReference type="Proteomes" id="UP000319514"/>
    </source>
</evidence>
<keyword evidence="3" id="KW-0645">Protease</keyword>
<dbReference type="AlphaFoldDB" id="A0A542ZMU1"/>
<protein>
    <submittedName>
        <fullName evidence="3">CAAX prenyl protease-like protein</fullName>
    </submittedName>
</protein>
<dbReference type="Proteomes" id="UP000319514">
    <property type="component" value="Unassembled WGS sequence"/>
</dbReference>
<keyword evidence="1" id="KW-0812">Transmembrane</keyword>
<keyword evidence="1" id="KW-0472">Membrane</keyword>
<name>A0A542ZMU1_9MICO</name>
<dbReference type="OrthoDB" id="3291654at2"/>
<feature type="domain" description="CAAX prenyl protease 2/Lysostaphin resistance protein A-like" evidence="2">
    <location>
        <begin position="109"/>
        <end position="218"/>
    </location>
</feature>
<evidence type="ECO:0000256" key="1">
    <source>
        <dbReference type="SAM" id="Phobius"/>
    </source>
</evidence>
<keyword evidence="3" id="KW-0378">Hydrolase</keyword>
<evidence type="ECO:0000313" key="3">
    <source>
        <dbReference type="EMBL" id="TQL61671.1"/>
    </source>
</evidence>
<comment type="caution">
    <text evidence="3">The sequence shown here is derived from an EMBL/GenBank/DDBJ whole genome shotgun (WGS) entry which is preliminary data.</text>
</comment>
<feature type="transmembrane region" description="Helical" evidence="1">
    <location>
        <begin position="206"/>
        <end position="228"/>
    </location>
</feature>
<dbReference type="PANTHER" id="PTHR36435">
    <property type="entry name" value="SLR1288 PROTEIN"/>
    <property type="match status" value="1"/>
</dbReference>
<proteinExistence type="predicted"/>
<organism evidence="3 4">
    <name type="scientific">Oryzihumus leptocrescens</name>
    <dbReference type="NCBI Taxonomy" id="297536"/>
    <lineage>
        <taxon>Bacteria</taxon>
        <taxon>Bacillati</taxon>
        <taxon>Actinomycetota</taxon>
        <taxon>Actinomycetes</taxon>
        <taxon>Micrococcales</taxon>
        <taxon>Intrasporangiaceae</taxon>
        <taxon>Oryzihumus</taxon>
    </lineage>
</organism>
<sequence length="233" mass="23673">MRTPGRCFLLTVAVLLAFTVLRGLGLAGPPGVSVPVLLAALALVAAWSGASLADLGLEPAALPAGLRYGVVAFAAVGIALALAAEIPMARAALHDQRGEISGGHLLYELLVTVVLLTAIPEEFAFRGVLLGSASALWGPRRAGVVTAVLFGLWHVQPTLQTMADNAAVSGASSHAAGQVALVVGAVVVTFVAGLAFAWLRLRSRSLVAPVLAHVATNGLALVAAWAVLHGRLP</sequence>
<dbReference type="InterPro" id="IPR052710">
    <property type="entry name" value="CAAX_protease"/>
</dbReference>
<gene>
    <name evidence="3" type="ORF">FB474_3086</name>
</gene>
<dbReference type="InterPro" id="IPR003675">
    <property type="entry name" value="Rce1/LyrA-like_dom"/>
</dbReference>
<feature type="transmembrane region" description="Helical" evidence="1">
    <location>
        <begin position="175"/>
        <end position="199"/>
    </location>
</feature>
<dbReference type="InterPro" id="IPR015837">
    <property type="entry name" value="UCP026622_CAAX_protease"/>
</dbReference>
<dbReference type="GO" id="GO:0006508">
    <property type="term" value="P:proteolysis"/>
    <property type="evidence" value="ECO:0007669"/>
    <property type="project" value="UniProtKB-KW"/>
</dbReference>
<dbReference type="GO" id="GO:0080120">
    <property type="term" value="P:CAAX-box protein maturation"/>
    <property type="evidence" value="ECO:0007669"/>
    <property type="project" value="UniProtKB-ARBA"/>
</dbReference>
<dbReference type="PANTHER" id="PTHR36435:SF1">
    <property type="entry name" value="CAAX AMINO TERMINAL PROTEASE FAMILY PROTEIN"/>
    <property type="match status" value="1"/>
</dbReference>